<reference evidence="1" key="1">
    <citation type="submission" date="2022-07" db="EMBL/GenBank/DDBJ databases">
        <title>Genome analysis of Parmales, a sister group of diatoms, reveals the evolutionary specialization of diatoms from phago-mixotrophs to photoautotrophs.</title>
        <authorList>
            <person name="Ban H."/>
            <person name="Sato S."/>
            <person name="Yoshikawa S."/>
            <person name="Kazumasa Y."/>
            <person name="Nakamura Y."/>
            <person name="Ichinomiya M."/>
            <person name="Saitoh K."/>
            <person name="Sato N."/>
            <person name="Blanc-Mathieu R."/>
            <person name="Endo H."/>
            <person name="Kuwata A."/>
            <person name="Ogata H."/>
        </authorList>
    </citation>
    <scope>NUCLEOTIDE SEQUENCE</scope>
</reference>
<dbReference type="EMBL" id="BRXZ01000029">
    <property type="protein sequence ID" value="GMI03372.1"/>
    <property type="molecule type" value="Genomic_DNA"/>
</dbReference>
<dbReference type="OrthoDB" id="10421667at2759"/>
<name>A0A9W7C7N9_9STRA</name>
<keyword evidence="2" id="KW-1185">Reference proteome</keyword>
<comment type="caution">
    <text evidence="1">The sequence shown here is derived from an EMBL/GenBank/DDBJ whole genome shotgun (WGS) entry which is preliminary data.</text>
</comment>
<evidence type="ECO:0000313" key="2">
    <source>
        <dbReference type="Proteomes" id="UP001165082"/>
    </source>
</evidence>
<gene>
    <name evidence="1" type="ORF">TrRE_jg5176</name>
</gene>
<evidence type="ECO:0000313" key="1">
    <source>
        <dbReference type="EMBL" id="GMI03372.1"/>
    </source>
</evidence>
<dbReference type="SUPFAM" id="SSF82185">
    <property type="entry name" value="Histone H3 K4-specific methyltransferase SET7/9 N-terminal domain"/>
    <property type="match status" value="1"/>
</dbReference>
<sequence length="278" mass="29874">MPAAGRSKRRRGANPTRAIEITVEKAKQRYFEDTDELDHFLTAGSPKYGMKAYENPFGGGDLYVGPMADGYANGMGAYINLDGTKQGMVYEGNFANNLCDGKGKSWWITRGKLNTIWASGCHLGTDIPKAKTKTDNSVPYKVLTGEWTADKKEGDFQIELKNGSVLNVTFKKGVCKSSAAATAPAVPVHVAPAAAAAVLAVPVALPVAVQLIVEDDAFAAWLRSVLGEVPTATVDAIIAKCQAEDVTKSSLRMMDDDELVQLGFKMGPRKELKATWKA</sequence>
<organism evidence="1 2">
    <name type="scientific">Triparma retinervis</name>
    <dbReference type="NCBI Taxonomy" id="2557542"/>
    <lineage>
        <taxon>Eukaryota</taxon>
        <taxon>Sar</taxon>
        <taxon>Stramenopiles</taxon>
        <taxon>Ochrophyta</taxon>
        <taxon>Bolidophyceae</taxon>
        <taxon>Parmales</taxon>
        <taxon>Triparmaceae</taxon>
        <taxon>Triparma</taxon>
    </lineage>
</organism>
<protein>
    <submittedName>
        <fullName evidence="1">Uncharacterized protein</fullName>
    </submittedName>
</protein>
<accession>A0A9W7C7N9</accession>
<dbReference type="AlphaFoldDB" id="A0A9W7C7N9"/>
<proteinExistence type="predicted"/>
<dbReference type="Proteomes" id="UP001165082">
    <property type="component" value="Unassembled WGS sequence"/>
</dbReference>